<dbReference type="PANTHER" id="PTHR30625:SF14">
    <property type="entry name" value="BIOPOLYMER TRANSPORT PROTEIN EXBB"/>
    <property type="match status" value="1"/>
</dbReference>
<evidence type="ECO:0000256" key="2">
    <source>
        <dbReference type="ARBA" id="ARBA00011471"/>
    </source>
</evidence>
<dbReference type="OrthoDB" id="9805133at2"/>
<comment type="caution">
    <text evidence="14">The sequence shown here is derived from an EMBL/GenBank/DDBJ whole genome shotgun (WGS) entry which is preliminary data.</text>
</comment>
<sequence length="222" mass="24251">MNGNIASIYAQSGWILLTVLAILVLMSMMTWIIALIRCYCLWCAKRDNRAALSCFTTVENLAQLQHELAGNQSPVALLTRNALQASKLYHDKANHSLAAAMPFNQYLSSQIRNSMEQIMRRYESGLTVLASISSSAPFIGLFGTVWGIYHALINIGHTGQMSIAVVAGPIGEALVSTAIGLFAAIPALLFYNGLVRSKKNLSRDLDGFAHDLHAQLLNNEDK</sequence>
<evidence type="ECO:0000256" key="10">
    <source>
        <dbReference type="ARBA" id="ARBA00023136"/>
    </source>
</evidence>
<dbReference type="Proteomes" id="UP000027170">
    <property type="component" value="Unassembled WGS sequence"/>
</dbReference>
<dbReference type="Pfam" id="PF01618">
    <property type="entry name" value="MotA_ExbB"/>
    <property type="match status" value="1"/>
</dbReference>
<evidence type="ECO:0000256" key="11">
    <source>
        <dbReference type="ARBA" id="ARBA00024816"/>
    </source>
</evidence>
<gene>
    <name evidence="14" type="ORF">SALWKB29_1673</name>
</gene>
<accession>A0A066TI63</accession>
<evidence type="ECO:0000256" key="6">
    <source>
        <dbReference type="ARBA" id="ARBA00022519"/>
    </source>
</evidence>
<evidence type="ECO:0000256" key="3">
    <source>
        <dbReference type="ARBA" id="ARBA00022093"/>
    </source>
</evidence>
<proteinExistence type="inferred from homology"/>
<comment type="subunit">
    <text evidence="2">The accessory proteins ExbB and ExbD seem to form a complex with TonB.</text>
</comment>
<keyword evidence="5" id="KW-1003">Cell membrane</keyword>
<evidence type="ECO:0000256" key="5">
    <source>
        <dbReference type="ARBA" id="ARBA00022475"/>
    </source>
</evidence>
<reference evidence="14 15" key="1">
    <citation type="submission" date="2014-03" db="EMBL/GenBank/DDBJ databases">
        <title>The genomes of two eusocial bee gut symbionts.</title>
        <authorList>
            <person name="Kwong W.K."/>
            <person name="Engel P."/>
            <person name="Koch H."/>
            <person name="Moran N.A."/>
        </authorList>
    </citation>
    <scope>NUCLEOTIDE SEQUENCE [LARGE SCALE GENOMIC DNA]</scope>
    <source>
        <strain evidence="15">wkB29</strain>
    </source>
</reference>
<dbReference type="AlphaFoldDB" id="A0A066TI63"/>
<dbReference type="RefSeq" id="WP_037408014.1">
    <property type="nucleotide sequence ID" value="NZ_JFZV01000008.1"/>
</dbReference>
<evidence type="ECO:0000256" key="9">
    <source>
        <dbReference type="ARBA" id="ARBA00022989"/>
    </source>
</evidence>
<dbReference type="InterPro" id="IPR002898">
    <property type="entry name" value="MotA_ExbB_proton_chnl"/>
</dbReference>
<comment type="similarity">
    <text evidence="12">Belongs to the exbB/tolQ family.</text>
</comment>
<evidence type="ECO:0000256" key="7">
    <source>
        <dbReference type="ARBA" id="ARBA00022692"/>
    </source>
</evidence>
<dbReference type="PANTHER" id="PTHR30625">
    <property type="entry name" value="PROTEIN TOLQ"/>
    <property type="match status" value="1"/>
</dbReference>
<evidence type="ECO:0000256" key="12">
    <source>
        <dbReference type="RuleBase" id="RU004057"/>
    </source>
</evidence>
<dbReference type="GO" id="GO:0005886">
    <property type="term" value="C:plasma membrane"/>
    <property type="evidence" value="ECO:0007669"/>
    <property type="project" value="UniProtKB-SubCell"/>
</dbReference>
<organism evidence="14 15">
    <name type="scientific">Snodgrassella communis</name>
    <dbReference type="NCBI Taxonomy" id="2946699"/>
    <lineage>
        <taxon>Bacteria</taxon>
        <taxon>Pseudomonadati</taxon>
        <taxon>Pseudomonadota</taxon>
        <taxon>Betaproteobacteria</taxon>
        <taxon>Neisseriales</taxon>
        <taxon>Neisseriaceae</taxon>
        <taxon>Snodgrassella</taxon>
    </lineage>
</organism>
<dbReference type="eggNOG" id="COG0811">
    <property type="taxonomic scope" value="Bacteria"/>
</dbReference>
<keyword evidence="10" id="KW-0472">Membrane</keyword>
<keyword evidence="8 12" id="KW-0653">Protein transport</keyword>
<dbReference type="GO" id="GO:0017038">
    <property type="term" value="P:protein import"/>
    <property type="evidence" value="ECO:0007669"/>
    <property type="project" value="TreeGrafter"/>
</dbReference>
<evidence type="ECO:0000313" key="14">
    <source>
        <dbReference type="EMBL" id="KDN14371.1"/>
    </source>
</evidence>
<protein>
    <recommendedName>
        <fullName evidence="3">Biopolymer transport protein ExbB</fullName>
    </recommendedName>
</protein>
<keyword evidence="15" id="KW-1185">Reference proteome</keyword>
<keyword evidence="7" id="KW-0812">Transmembrane</keyword>
<dbReference type="EMBL" id="JFZV01000008">
    <property type="protein sequence ID" value="KDN14371.1"/>
    <property type="molecule type" value="Genomic_DNA"/>
</dbReference>
<dbReference type="InterPro" id="IPR050790">
    <property type="entry name" value="ExbB/TolQ_transport"/>
</dbReference>
<evidence type="ECO:0000313" key="15">
    <source>
        <dbReference type="Proteomes" id="UP000027170"/>
    </source>
</evidence>
<feature type="domain" description="MotA/TolQ/ExbB proton channel" evidence="13">
    <location>
        <begin position="103"/>
        <end position="204"/>
    </location>
</feature>
<keyword evidence="4 12" id="KW-0813">Transport</keyword>
<evidence type="ECO:0000256" key="1">
    <source>
        <dbReference type="ARBA" id="ARBA00004429"/>
    </source>
</evidence>
<keyword evidence="6" id="KW-0997">Cell inner membrane</keyword>
<keyword evidence="9" id="KW-1133">Transmembrane helix</keyword>
<evidence type="ECO:0000256" key="8">
    <source>
        <dbReference type="ARBA" id="ARBA00022927"/>
    </source>
</evidence>
<evidence type="ECO:0000259" key="13">
    <source>
        <dbReference type="Pfam" id="PF01618"/>
    </source>
</evidence>
<evidence type="ECO:0000256" key="4">
    <source>
        <dbReference type="ARBA" id="ARBA00022448"/>
    </source>
</evidence>
<comment type="function">
    <text evidence="11">Involved in the TonB-dependent energy-dependent transport of various receptor-bound substrates. Protects ExbD from proteolytic degradation and functionally stabilizes TonB.</text>
</comment>
<comment type="subcellular location">
    <subcellularLocation>
        <location evidence="1">Cell inner membrane</location>
        <topology evidence="1">Multi-pass membrane protein</topology>
    </subcellularLocation>
    <subcellularLocation>
        <location evidence="12">Membrane</location>
        <topology evidence="12">Multi-pass membrane protein</topology>
    </subcellularLocation>
</comment>
<name>A0A066TI63_9NEIS</name>